<name>A0ABY0H1F6_9PEZI</name>
<reference evidence="2 3" key="1">
    <citation type="submission" date="2018-06" db="EMBL/GenBank/DDBJ databases">
        <title>Complete Genomes of Monosporascus.</title>
        <authorList>
            <person name="Robinson A.J."/>
            <person name="Natvig D.O."/>
        </authorList>
    </citation>
    <scope>NUCLEOTIDE SEQUENCE [LARGE SCALE GENOMIC DNA]</scope>
    <source>
        <strain evidence="2 3">CBS 609.92</strain>
    </source>
</reference>
<feature type="domain" description="Methyltransferase type 11" evidence="1">
    <location>
        <begin position="15"/>
        <end position="59"/>
    </location>
</feature>
<evidence type="ECO:0000313" key="3">
    <source>
        <dbReference type="Proteomes" id="UP000294003"/>
    </source>
</evidence>
<evidence type="ECO:0000313" key="2">
    <source>
        <dbReference type="EMBL" id="RYO81616.1"/>
    </source>
</evidence>
<dbReference type="Pfam" id="PF08241">
    <property type="entry name" value="Methyltransf_11"/>
    <property type="match status" value="1"/>
</dbReference>
<keyword evidence="3" id="KW-1185">Reference proteome</keyword>
<dbReference type="SUPFAM" id="SSF53335">
    <property type="entry name" value="S-adenosyl-L-methionine-dependent methyltransferases"/>
    <property type="match status" value="1"/>
</dbReference>
<dbReference type="Gene3D" id="3.40.50.150">
    <property type="entry name" value="Vaccinia Virus protein VP39"/>
    <property type="match status" value="1"/>
</dbReference>
<dbReference type="InterPro" id="IPR029063">
    <property type="entry name" value="SAM-dependent_MTases_sf"/>
</dbReference>
<evidence type="ECO:0000259" key="1">
    <source>
        <dbReference type="Pfam" id="PF08241"/>
    </source>
</evidence>
<sequence length="149" mass="16378">MYPAITVLVEPPVADQLVPIEPNHFDLVNSSLVAGGIDADRWGTYLRGIRRVLRPGGWCQLVEIYFNAQSDNATLTDGHALRRWSSAYLGAMGQSKNPRVPGRLAALMRGAGFREVEELMFPLPLCGWTNGSRTDIISFLFGNGTEMIA</sequence>
<gene>
    <name evidence="2" type="ORF">DL762_007031</name>
</gene>
<dbReference type="EMBL" id="QJNS01000247">
    <property type="protein sequence ID" value="RYO81616.1"/>
    <property type="molecule type" value="Genomic_DNA"/>
</dbReference>
<comment type="caution">
    <text evidence="2">The sequence shown here is derived from an EMBL/GenBank/DDBJ whole genome shotgun (WGS) entry which is preliminary data.</text>
</comment>
<dbReference type="Proteomes" id="UP000294003">
    <property type="component" value="Unassembled WGS sequence"/>
</dbReference>
<organism evidence="2 3">
    <name type="scientific">Monosporascus cannonballus</name>
    <dbReference type="NCBI Taxonomy" id="155416"/>
    <lineage>
        <taxon>Eukaryota</taxon>
        <taxon>Fungi</taxon>
        <taxon>Dikarya</taxon>
        <taxon>Ascomycota</taxon>
        <taxon>Pezizomycotina</taxon>
        <taxon>Sordariomycetes</taxon>
        <taxon>Xylariomycetidae</taxon>
        <taxon>Xylariales</taxon>
        <taxon>Xylariales incertae sedis</taxon>
        <taxon>Monosporascus</taxon>
    </lineage>
</organism>
<accession>A0ABY0H1F6</accession>
<protein>
    <recommendedName>
        <fullName evidence="1">Methyltransferase type 11 domain-containing protein</fullName>
    </recommendedName>
</protein>
<dbReference type="InterPro" id="IPR013216">
    <property type="entry name" value="Methyltransf_11"/>
</dbReference>
<proteinExistence type="predicted"/>